<organism evidence="1 2">
    <name type="scientific">Candidatus Woesebacteria bacterium GW2011_GWA1_39_8</name>
    <dbReference type="NCBI Taxonomy" id="1618552"/>
    <lineage>
        <taxon>Bacteria</taxon>
        <taxon>Candidatus Woeseibacteriota</taxon>
    </lineage>
</organism>
<reference evidence="1 2" key="1">
    <citation type="journal article" date="2015" name="Nature">
        <title>rRNA introns, odd ribosomes, and small enigmatic genomes across a large radiation of phyla.</title>
        <authorList>
            <person name="Brown C.T."/>
            <person name="Hug L.A."/>
            <person name="Thomas B.C."/>
            <person name="Sharon I."/>
            <person name="Castelle C.J."/>
            <person name="Singh A."/>
            <person name="Wilkins M.J."/>
            <person name="Williams K.H."/>
            <person name="Banfield J.F."/>
        </authorList>
    </citation>
    <scope>NUCLEOTIDE SEQUENCE [LARGE SCALE GENOMIC DNA]</scope>
</reference>
<comment type="caution">
    <text evidence="1">The sequence shown here is derived from an EMBL/GenBank/DDBJ whole genome shotgun (WGS) entry which is preliminary data.</text>
</comment>
<protein>
    <submittedName>
        <fullName evidence="1">Uncharacterized protein</fullName>
    </submittedName>
</protein>
<sequence length="75" mass="8379">MAMEGERTLYDEFIGDRFVYPLGEDGQPDYGFVSMGGREYRVVGVRVINIGGSLHESLELDNGMFLPGREMSLDS</sequence>
<evidence type="ECO:0000313" key="2">
    <source>
        <dbReference type="Proteomes" id="UP000034793"/>
    </source>
</evidence>
<evidence type="ECO:0000313" key="1">
    <source>
        <dbReference type="EMBL" id="KKR28630.1"/>
    </source>
</evidence>
<name>A0A0G0S1R5_9BACT</name>
<gene>
    <name evidence="1" type="ORF">UT61_C0045G0016</name>
</gene>
<accession>A0A0G0S1R5</accession>
<dbReference type="AlphaFoldDB" id="A0A0G0S1R5"/>
<proteinExistence type="predicted"/>
<dbReference type="EMBL" id="LBXL01000045">
    <property type="protein sequence ID" value="KKR28630.1"/>
    <property type="molecule type" value="Genomic_DNA"/>
</dbReference>
<dbReference type="Proteomes" id="UP000034793">
    <property type="component" value="Unassembled WGS sequence"/>
</dbReference>